<keyword evidence="4" id="KW-0808">Transferase</keyword>
<dbReference type="OrthoDB" id="201153at2759"/>
<comment type="similarity">
    <text evidence="3">Belongs to the protein kinase superfamily. ADCK protein kinase family.</text>
</comment>
<evidence type="ECO:0000256" key="4">
    <source>
        <dbReference type="ARBA" id="ARBA00022679"/>
    </source>
</evidence>
<feature type="compositionally biased region" description="Polar residues" evidence="8">
    <location>
        <begin position="269"/>
        <end position="290"/>
    </location>
</feature>
<dbReference type="InterPro" id="IPR013892">
    <property type="entry name" value="Cyt_c_biogenesis_Cmc1-like"/>
</dbReference>
<dbReference type="InterPro" id="IPR004147">
    <property type="entry name" value="ABC1_dom"/>
</dbReference>
<dbReference type="PANTHER" id="PTHR43851">
    <property type="match status" value="1"/>
</dbReference>
<reference evidence="10" key="1">
    <citation type="submission" date="2020-10" db="EMBL/GenBank/DDBJ databases">
        <authorList>
            <person name="Kikuchi T."/>
        </authorList>
    </citation>
    <scope>NUCLEOTIDE SEQUENCE</scope>
    <source>
        <strain evidence="10">NKZ352</strain>
    </source>
</reference>
<evidence type="ECO:0000256" key="2">
    <source>
        <dbReference type="ARBA" id="ARBA00007347"/>
    </source>
</evidence>
<evidence type="ECO:0000256" key="8">
    <source>
        <dbReference type="SAM" id="MobiDB-lite"/>
    </source>
</evidence>
<dbReference type="Pfam" id="PF08583">
    <property type="entry name" value="Cmc1"/>
    <property type="match status" value="1"/>
</dbReference>
<dbReference type="GO" id="GO:0005524">
    <property type="term" value="F:ATP binding"/>
    <property type="evidence" value="ECO:0007669"/>
    <property type="project" value="UniProtKB-KW"/>
</dbReference>
<evidence type="ECO:0000256" key="3">
    <source>
        <dbReference type="ARBA" id="ARBA00009670"/>
    </source>
</evidence>
<name>A0A8S1HLA9_9PELO</name>
<keyword evidence="5" id="KW-0547">Nucleotide-binding</keyword>
<accession>A0A8S1HLA9</accession>
<dbReference type="AlphaFoldDB" id="A0A8S1HLA9"/>
<organism evidence="10 11">
    <name type="scientific">Caenorhabditis auriculariae</name>
    <dbReference type="NCBI Taxonomy" id="2777116"/>
    <lineage>
        <taxon>Eukaryota</taxon>
        <taxon>Metazoa</taxon>
        <taxon>Ecdysozoa</taxon>
        <taxon>Nematoda</taxon>
        <taxon>Chromadorea</taxon>
        <taxon>Rhabditida</taxon>
        <taxon>Rhabditina</taxon>
        <taxon>Rhabditomorpha</taxon>
        <taxon>Rhabditoidea</taxon>
        <taxon>Rhabditidae</taxon>
        <taxon>Peloderinae</taxon>
        <taxon>Caenorhabditis</taxon>
    </lineage>
</organism>
<dbReference type="InterPro" id="IPR051409">
    <property type="entry name" value="Atypical_kinase_ADCK"/>
</dbReference>
<comment type="caution">
    <text evidence="10">The sequence shown here is derived from an EMBL/GenBank/DDBJ whole genome shotgun (WGS) entry which is preliminary data.</text>
</comment>
<evidence type="ECO:0000256" key="5">
    <source>
        <dbReference type="ARBA" id="ARBA00022741"/>
    </source>
</evidence>
<dbReference type="InterPro" id="IPR034646">
    <property type="entry name" value="ADCK3_dom"/>
</dbReference>
<dbReference type="SUPFAM" id="SSF56112">
    <property type="entry name" value="Protein kinase-like (PK-like)"/>
    <property type="match status" value="1"/>
</dbReference>
<dbReference type="EMBL" id="CAJGYM010000093">
    <property type="protein sequence ID" value="CAD6197406.1"/>
    <property type="molecule type" value="Genomic_DNA"/>
</dbReference>
<evidence type="ECO:0000256" key="7">
    <source>
        <dbReference type="ARBA" id="ARBA00023157"/>
    </source>
</evidence>
<evidence type="ECO:0000313" key="11">
    <source>
        <dbReference type="Proteomes" id="UP000835052"/>
    </source>
</evidence>
<feature type="region of interest" description="Disordered" evidence="8">
    <location>
        <begin position="269"/>
        <end position="302"/>
    </location>
</feature>
<dbReference type="PROSITE" id="PS51808">
    <property type="entry name" value="CHCH"/>
    <property type="match status" value="1"/>
</dbReference>
<dbReference type="InterPro" id="IPR011009">
    <property type="entry name" value="Kinase-like_dom_sf"/>
</dbReference>
<proteinExistence type="inferred from homology"/>
<protein>
    <recommendedName>
        <fullName evidence="9">ABC1 atypical kinase-like domain-containing protein</fullName>
    </recommendedName>
</protein>
<sequence length="859" mass="96060">MAKRQPISTTIKWCQKEASPFVDGLQMIARSQLGYEGRKIERRIRRKALQTVVMGGTVVDPLHPPSIPSSSFSSRSNGIPTKYLPEIAKNTTELLERANVIAAGVRTFAGLVSQGKYPGSGGYTIDEKGERVYGSSSPLSLPTNVLSNLTKVSDLIGKGLVAIPNSQMPNLLKLGLWALQKEGKHEPALPAENGFSSFRQSKKAAVLVDPQEIELQDIEDHNQMGATKDMHAVGSHPLDESLSKEEADFLIEAAKSVDAEKEIIPTTKSQDLLPGSTTTAGVPLSTSQEKLPTPTGGQMPKRTVYRPKLPQHFDVKIDDASLNSLSKSKERAVPSSRIGRLATFGQLAIGLATGAAAELTRRTFNVGQKVADNPTTPKNPFLSSSNADRIVATLCRVRGAALKIGQMISLQDSSTVPPALLEIFERVRQSADFMPIKQLNRQMASSFGDNWRENFESFEDRPFAAASIGQVHRAVLKDGRPVAVKVQYPGVADGIDSDINNLMSVLNVGGLFPKGMFLESFIKVARRELMQECDYEREARAMRKFRQLVAGWDDIYVPEVIDRLSSKTVLTGELVVGKPVDACVNEPQVVRDYIAGKFIELCLKEIFEWRFMQTDPNWSNFFLGKHPTTGEPRLVLLDFGASRSYPKLFVDKYMKIIRAAYDGNRDQIIQYSRDIGFLTGYESGVMEDAHVESVLIMGETLASHRPYDFSHQDVTKRVQKLIPVMLEHRLTSPPEEIYSLHRKLSGCYLLAAKLKATETMLPDLSPHLHTRECNILIEFLQRCHKEKPIGKLFGQCSYWDEAVWQCTKKERIWRRDNNPQYKRRVLELRNLPEEYWTPALKKLQEEGHLLPETRSNCKI</sequence>
<dbReference type="CDD" id="cd13970">
    <property type="entry name" value="ABC1_ADCK3"/>
    <property type="match status" value="1"/>
</dbReference>
<evidence type="ECO:0000259" key="9">
    <source>
        <dbReference type="Pfam" id="PF03109"/>
    </source>
</evidence>
<dbReference type="GO" id="GO:0016740">
    <property type="term" value="F:transferase activity"/>
    <property type="evidence" value="ECO:0007669"/>
    <property type="project" value="UniProtKB-KW"/>
</dbReference>
<evidence type="ECO:0000256" key="6">
    <source>
        <dbReference type="ARBA" id="ARBA00022840"/>
    </source>
</evidence>
<dbReference type="Proteomes" id="UP000835052">
    <property type="component" value="Unassembled WGS sequence"/>
</dbReference>
<evidence type="ECO:0000256" key="1">
    <source>
        <dbReference type="ARBA" id="ARBA00004749"/>
    </source>
</evidence>
<feature type="domain" description="ABC1 atypical kinase-like" evidence="9">
    <location>
        <begin position="427"/>
        <end position="671"/>
    </location>
</feature>
<keyword evidence="7" id="KW-1015">Disulfide bond</keyword>
<keyword evidence="6" id="KW-0067">ATP-binding</keyword>
<dbReference type="GO" id="GO:0006744">
    <property type="term" value="P:ubiquinone biosynthetic process"/>
    <property type="evidence" value="ECO:0007669"/>
    <property type="project" value="TreeGrafter"/>
</dbReference>
<comment type="similarity">
    <text evidence="2">Belongs to the CMC family.</text>
</comment>
<dbReference type="Pfam" id="PF03109">
    <property type="entry name" value="ABC1"/>
    <property type="match status" value="1"/>
</dbReference>
<keyword evidence="11" id="KW-1185">Reference proteome</keyword>
<gene>
    <name evidence="10" type="ORF">CAUJ_LOCUS13315</name>
</gene>
<dbReference type="PANTHER" id="PTHR43851:SF3">
    <property type="entry name" value="COENZYME Q8"/>
    <property type="match status" value="1"/>
</dbReference>
<comment type="pathway">
    <text evidence="1">Cofactor biosynthesis; ubiquinone biosynthesis.</text>
</comment>
<evidence type="ECO:0000313" key="10">
    <source>
        <dbReference type="EMBL" id="CAD6197406.1"/>
    </source>
</evidence>